<keyword evidence="1" id="KW-0812">Transmembrane</keyword>
<feature type="transmembrane region" description="Helical" evidence="1">
    <location>
        <begin position="37"/>
        <end position="60"/>
    </location>
</feature>
<dbReference type="PANTHER" id="PTHR22911">
    <property type="entry name" value="ACYL-MALONYL CONDENSING ENZYME-RELATED"/>
    <property type="match status" value="1"/>
</dbReference>
<feature type="transmembrane region" description="Helical" evidence="1">
    <location>
        <begin position="184"/>
        <end position="206"/>
    </location>
</feature>
<feature type="transmembrane region" description="Helical" evidence="1">
    <location>
        <begin position="267"/>
        <end position="286"/>
    </location>
</feature>
<evidence type="ECO:0000313" key="4">
    <source>
        <dbReference type="EMBL" id="SFL31585.1"/>
    </source>
</evidence>
<dbReference type="InterPro" id="IPR000620">
    <property type="entry name" value="EamA_dom"/>
</dbReference>
<dbReference type="SUPFAM" id="SSF103481">
    <property type="entry name" value="Multidrug resistance efflux transporter EmrE"/>
    <property type="match status" value="2"/>
</dbReference>
<organism evidence="4 6">
    <name type="scientific">Azotobacter beijerinckii</name>
    <dbReference type="NCBI Taxonomy" id="170623"/>
    <lineage>
        <taxon>Bacteria</taxon>
        <taxon>Pseudomonadati</taxon>
        <taxon>Pseudomonadota</taxon>
        <taxon>Gammaproteobacteria</taxon>
        <taxon>Pseudomonadales</taxon>
        <taxon>Pseudomonadaceae</taxon>
        <taxon>Azotobacter</taxon>
    </lineage>
</organism>
<feature type="domain" description="EamA" evidence="2">
    <location>
        <begin position="155"/>
        <end position="279"/>
    </location>
</feature>
<gene>
    <name evidence="3" type="ORF">SAMN04244571_03589</name>
    <name evidence="4" type="ORF">SAMN04244574_03927</name>
</gene>
<reference evidence="3 5" key="1">
    <citation type="submission" date="2016-10" db="EMBL/GenBank/DDBJ databases">
        <authorList>
            <person name="Varghese N."/>
            <person name="Submissions S."/>
        </authorList>
    </citation>
    <scope>NUCLEOTIDE SEQUENCE [LARGE SCALE GENOMIC DNA]</scope>
    <source>
        <strain evidence="3 5">DSM 282</strain>
    </source>
</reference>
<name>A0A1I4GNM8_9GAMM</name>
<feature type="transmembrane region" description="Helical" evidence="1">
    <location>
        <begin position="81"/>
        <end position="98"/>
    </location>
</feature>
<dbReference type="GO" id="GO:0016020">
    <property type="term" value="C:membrane"/>
    <property type="evidence" value="ECO:0007669"/>
    <property type="project" value="InterPro"/>
</dbReference>
<feature type="transmembrane region" description="Helical" evidence="1">
    <location>
        <begin position="212"/>
        <end position="230"/>
    </location>
</feature>
<evidence type="ECO:0000313" key="3">
    <source>
        <dbReference type="EMBL" id="SFB53399.1"/>
    </source>
</evidence>
<feature type="transmembrane region" description="Helical" evidence="1">
    <location>
        <begin position="242"/>
        <end position="261"/>
    </location>
</feature>
<protein>
    <submittedName>
        <fullName evidence="4">Permease of the drug/metabolite transporter (DMT) superfamily</fullName>
    </submittedName>
</protein>
<keyword evidence="5" id="KW-1185">Reference proteome</keyword>
<proteinExistence type="predicted"/>
<dbReference type="Pfam" id="PF00892">
    <property type="entry name" value="EamA"/>
    <property type="match status" value="2"/>
</dbReference>
<feature type="domain" description="EamA" evidence="2">
    <location>
        <begin position="13"/>
        <end position="145"/>
    </location>
</feature>
<evidence type="ECO:0000259" key="2">
    <source>
        <dbReference type="Pfam" id="PF00892"/>
    </source>
</evidence>
<dbReference type="EMBL" id="FOSX01000095">
    <property type="protein sequence ID" value="SFL31585.1"/>
    <property type="molecule type" value="Genomic_DNA"/>
</dbReference>
<evidence type="ECO:0000313" key="6">
    <source>
        <dbReference type="Proteomes" id="UP000199579"/>
    </source>
</evidence>
<feature type="transmembrane region" description="Helical" evidence="1">
    <location>
        <begin position="155"/>
        <end position="172"/>
    </location>
</feature>
<dbReference type="RefSeq" id="WP_090943345.1">
    <property type="nucleotide sequence ID" value="NZ_FOKJ01000073.1"/>
</dbReference>
<dbReference type="Gene3D" id="1.10.3730.20">
    <property type="match status" value="1"/>
</dbReference>
<keyword evidence="1" id="KW-1133">Transmembrane helix</keyword>
<feature type="transmembrane region" description="Helical" evidence="1">
    <location>
        <begin position="104"/>
        <end position="122"/>
    </location>
</feature>
<accession>A0A1I4GNM8</accession>
<sequence length="301" mass="32163">MHNAEHNSECPLLGIGQIVLATALFAGHDTLSKHLGGIYPVVMVVWARYAVHSLLMLGLFAPRHGRALLRSRRPGLQLARALCLLGSSLLFTAGLRFIPLAEATAVNFLAPLLVAALSAPLLGERVTPAQWLAVGVSFLGILCIVRPGSQLFDPAILLTMGSACCFAGYHLITRKLSGIDDARTSNCLTGLFNCLALSALLPFFWTTPRLEHALLALGMGSFAMLGHLLLTHAYRHAAPTLLAPFSYAQIVFAGLVGYLLFGNLPDAFAQLGMALICASGLAMAHLQRLAPPAPRLRERTT</sequence>
<dbReference type="EMBL" id="FOKJ01000073">
    <property type="protein sequence ID" value="SFB53399.1"/>
    <property type="molecule type" value="Genomic_DNA"/>
</dbReference>
<keyword evidence="1" id="KW-0472">Membrane</keyword>
<dbReference type="AlphaFoldDB" id="A0A1I4GNM8"/>
<dbReference type="Proteomes" id="UP000199579">
    <property type="component" value="Unassembled WGS sequence"/>
</dbReference>
<reference evidence="4 6" key="2">
    <citation type="submission" date="2016-10" db="EMBL/GenBank/DDBJ databases">
        <authorList>
            <person name="de Groot N.N."/>
        </authorList>
    </citation>
    <scope>NUCLEOTIDE SEQUENCE [LARGE SCALE GENOMIC DNA]</scope>
    <source>
        <strain evidence="4 6">DSM 381</strain>
    </source>
</reference>
<feature type="transmembrane region" description="Helical" evidence="1">
    <location>
        <begin position="129"/>
        <end position="149"/>
    </location>
</feature>
<dbReference type="Proteomes" id="UP000198861">
    <property type="component" value="Unassembled WGS sequence"/>
</dbReference>
<dbReference type="InterPro" id="IPR037185">
    <property type="entry name" value="EmrE-like"/>
</dbReference>
<evidence type="ECO:0000313" key="5">
    <source>
        <dbReference type="Proteomes" id="UP000198861"/>
    </source>
</evidence>
<dbReference type="PANTHER" id="PTHR22911:SF103">
    <property type="entry name" value="BLR2811 PROTEIN"/>
    <property type="match status" value="1"/>
</dbReference>
<feature type="transmembrane region" description="Helical" evidence="1">
    <location>
        <begin position="12"/>
        <end position="31"/>
    </location>
</feature>
<evidence type="ECO:0000256" key="1">
    <source>
        <dbReference type="SAM" id="Phobius"/>
    </source>
</evidence>